<keyword evidence="7" id="KW-0238">DNA-binding</keyword>
<comment type="similarity">
    <text evidence="2">Belongs to the RRN7/TAF1B family.</text>
</comment>
<dbReference type="EMBL" id="JAVYJV010000023">
    <property type="protein sequence ID" value="KAK4339174.1"/>
    <property type="molecule type" value="Genomic_DNA"/>
</dbReference>
<dbReference type="InterPro" id="IPR033599">
    <property type="entry name" value="TAF1B/Rrn7"/>
</dbReference>
<evidence type="ECO:0000256" key="4">
    <source>
        <dbReference type="ARBA" id="ARBA00022771"/>
    </source>
</evidence>
<organism evidence="11 12">
    <name type="scientific">Anisodus tanguticus</name>
    <dbReference type="NCBI Taxonomy" id="243964"/>
    <lineage>
        <taxon>Eukaryota</taxon>
        <taxon>Viridiplantae</taxon>
        <taxon>Streptophyta</taxon>
        <taxon>Embryophyta</taxon>
        <taxon>Tracheophyta</taxon>
        <taxon>Spermatophyta</taxon>
        <taxon>Magnoliopsida</taxon>
        <taxon>eudicotyledons</taxon>
        <taxon>Gunneridae</taxon>
        <taxon>Pentapetalae</taxon>
        <taxon>asterids</taxon>
        <taxon>lamiids</taxon>
        <taxon>Solanales</taxon>
        <taxon>Solanaceae</taxon>
        <taxon>Solanoideae</taxon>
        <taxon>Hyoscyameae</taxon>
        <taxon>Anisodus</taxon>
    </lineage>
</organism>
<gene>
    <name evidence="11" type="ORF">RND71_040636</name>
</gene>
<dbReference type="AlphaFoldDB" id="A0AAE1UVY6"/>
<evidence type="ECO:0000256" key="5">
    <source>
        <dbReference type="ARBA" id="ARBA00022833"/>
    </source>
</evidence>
<sequence length="184" mass="20265">MADDWADSIIHQSESQTQGEIDSAKRGGSNKTEPHNLLGKRAATIWHKSLSSTIHLSCSLAISFLACHIAREAILPTDILKWTFEGNFPYFAAVLKIEKQLGPPTKACPISTSSMFRPIQSIPLKKLEFLEAAIARRIGLELPPVNFHAKASRYLTQLSLPVENILTGHAKCMSGLSSKVVFIR</sequence>
<evidence type="ECO:0000256" key="1">
    <source>
        <dbReference type="ARBA" id="ARBA00004604"/>
    </source>
</evidence>
<keyword evidence="9" id="KW-0539">Nucleus</keyword>
<reference evidence="11" key="1">
    <citation type="submission" date="2023-12" db="EMBL/GenBank/DDBJ databases">
        <title>Genome assembly of Anisodus tanguticus.</title>
        <authorList>
            <person name="Wang Y.-J."/>
        </authorList>
    </citation>
    <scope>NUCLEOTIDE SEQUENCE</scope>
    <source>
        <strain evidence="11">KB-2021</strain>
        <tissue evidence="11">Leaf</tissue>
    </source>
</reference>
<dbReference type="GO" id="GO:0070860">
    <property type="term" value="C:RNA polymerase I core factor complex"/>
    <property type="evidence" value="ECO:0007669"/>
    <property type="project" value="InterPro"/>
</dbReference>
<keyword evidence="6" id="KW-0805">Transcription regulation</keyword>
<evidence type="ECO:0000256" key="9">
    <source>
        <dbReference type="ARBA" id="ARBA00023242"/>
    </source>
</evidence>
<proteinExistence type="inferred from homology"/>
<accession>A0AAE1UVY6</accession>
<evidence type="ECO:0000256" key="6">
    <source>
        <dbReference type="ARBA" id="ARBA00023015"/>
    </source>
</evidence>
<comment type="subcellular location">
    <subcellularLocation>
        <location evidence="1">Nucleus</location>
        <location evidence="1">Nucleolus</location>
    </subcellularLocation>
</comment>
<dbReference type="PANTHER" id="PTHR31576">
    <property type="entry name" value="TATA BOX-BINDING PROTEIN-ASSOCIATED FACTOR RNA POLYMERASE I SUBUNIT B"/>
    <property type="match status" value="1"/>
</dbReference>
<evidence type="ECO:0000256" key="2">
    <source>
        <dbReference type="ARBA" id="ARBA00006899"/>
    </source>
</evidence>
<evidence type="ECO:0000256" key="8">
    <source>
        <dbReference type="ARBA" id="ARBA00023163"/>
    </source>
</evidence>
<comment type="caution">
    <text evidence="11">The sequence shown here is derived from an EMBL/GenBank/DDBJ whole genome shotgun (WGS) entry which is preliminary data.</text>
</comment>
<evidence type="ECO:0000313" key="12">
    <source>
        <dbReference type="Proteomes" id="UP001291623"/>
    </source>
</evidence>
<keyword evidence="12" id="KW-1185">Reference proteome</keyword>
<feature type="region of interest" description="Disordered" evidence="10">
    <location>
        <begin position="13"/>
        <end position="35"/>
    </location>
</feature>
<dbReference type="GO" id="GO:0042790">
    <property type="term" value="P:nucleolar large rRNA transcription by RNA polymerase I"/>
    <property type="evidence" value="ECO:0007669"/>
    <property type="project" value="TreeGrafter"/>
</dbReference>
<dbReference type="GO" id="GO:0001164">
    <property type="term" value="F:RNA polymerase I core promoter sequence-specific DNA binding"/>
    <property type="evidence" value="ECO:0007669"/>
    <property type="project" value="InterPro"/>
</dbReference>
<dbReference type="PANTHER" id="PTHR31576:SF2">
    <property type="entry name" value="TATA BOX-BINDING PROTEIN-ASSOCIATED FACTOR RNA POLYMERASE I SUBUNIT B"/>
    <property type="match status" value="1"/>
</dbReference>
<evidence type="ECO:0000256" key="7">
    <source>
        <dbReference type="ARBA" id="ARBA00023125"/>
    </source>
</evidence>
<evidence type="ECO:0000313" key="11">
    <source>
        <dbReference type="EMBL" id="KAK4339174.1"/>
    </source>
</evidence>
<dbReference type="GO" id="GO:0008270">
    <property type="term" value="F:zinc ion binding"/>
    <property type="evidence" value="ECO:0007669"/>
    <property type="project" value="UniProtKB-KW"/>
</dbReference>
<name>A0AAE1UVY6_9SOLA</name>
<dbReference type="Proteomes" id="UP001291623">
    <property type="component" value="Unassembled WGS sequence"/>
</dbReference>
<keyword evidence="5" id="KW-0862">Zinc</keyword>
<keyword evidence="8" id="KW-0804">Transcription</keyword>
<protein>
    <submittedName>
        <fullName evidence="11">Uncharacterized protein</fullName>
    </submittedName>
</protein>
<evidence type="ECO:0000256" key="10">
    <source>
        <dbReference type="SAM" id="MobiDB-lite"/>
    </source>
</evidence>
<evidence type="ECO:0000256" key="3">
    <source>
        <dbReference type="ARBA" id="ARBA00022723"/>
    </source>
</evidence>
<keyword evidence="3" id="KW-0479">Metal-binding</keyword>
<keyword evidence="4" id="KW-0863">Zinc-finger</keyword>